<feature type="domain" description="SH2" evidence="2">
    <location>
        <begin position="49"/>
        <end position="141"/>
    </location>
</feature>
<name>A0A0R3XDD4_HYDTA</name>
<keyword evidence="4" id="KW-1185">Reference proteome</keyword>
<dbReference type="WBParaSite" id="TTAC_0001156101-mRNA-1">
    <property type="protein sequence ID" value="TTAC_0001156101-mRNA-1"/>
    <property type="gene ID" value="TTAC_0001156101"/>
</dbReference>
<dbReference type="PROSITE" id="PS50001">
    <property type="entry name" value="SH2"/>
    <property type="match status" value="1"/>
</dbReference>
<reference evidence="5" key="1">
    <citation type="submission" date="2017-02" db="UniProtKB">
        <authorList>
            <consortium name="WormBaseParasite"/>
        </authorList>
    </citation>
    <scope>IDENTIFICATION</scope>
</reference>
<dbReference type="Proteomes" id="UP000274429">
    <property type="component" value="Unassembled WGS sequence"/>
</dbReference>
<dbReference type="EMBL" id="UYWX01024871">
    <property type="protein sequence ID" value="VDM36945.1"/>
    <property type="molecule type" value="Genomic_DNA"/>
</dbReference>
<protein>
    <submittedName>
        <fullName evidence="5">SH2 domain-containing protein</fullName>
    </submittedName>
</protein>
<dbReference type="InterPro" id="IPR000980">
    <property type="entry name" value="SH2"/>
</dbReference>
<dbReference type="SMART" id="SM00252">
    <property type="entry name" value="SH2"/>
    <property type="match status" value="1"/>
</dbReference>
<evidence type="ECO:0000259" key="2">
    <source>
        <dbReference type="PROSITE" id="PS50001"/>
    </source>
</evidence>
<reference evidence="3 4" key="2">
    <citation type="submission" date="2018-11" db="EMBL/GenBank/DDBJ databases">
        <authorList>
            <consortium name="Pathogen Informatics"/>
        </authorList>
    </citation>
    <scope>NUCLEOTIDE SEQUENCE [LARGE SCALE GENOMIC DNA]</scope>
</reference>
<sequence>MQRFPPIPQQYTIMRLYAVSPMAFSDSTNDEVVTSSDDQEENELVEQPWFHGPLNPKIAFNRLLNSGSFLVTSDEHDQSLFYLFMKWNGRCFCIDIPFNPITKNYTLGSVARNNFVDLINFYITNQLPVRDDIGAILFSPVVVPRSDNMNESKVYSSLHGAAPKESRV</sequence>
<evidence type="ECO:0000256" key="1">
    <source>
        <dbReference type="PROSITE-ProRule" id="PRU00191"/>
    </source>
</evidence>
<evidence type="ECO:0000313" key="4">
    <source>
        <dbReference type="Proteomes" id="UP000274429"/>
    </source>
</evidence>
<accession>A0A0R3XDD4</accession>
<dbReference type="Pfam" id="PF00017">
    <property type="entry name" value="SH2"/>
    <property type="match status" value="1"/>
</dbReference>
<gene>
    <name evidence="3" type="ORF">TTAC_LOCUS11544</name>
</gene>
<proteinExistence type="predicted"/>
<keyword evidence="1" id="KW-0727">SH2 domain</keyword>
<organism evidence="5">
    <name type="scientific">Hydatigena taeniaeformis</name>
    <name type="common">Feline tapeworm</name>
    <name type="synonym">Taenia taeniaeformis</name>
    <dbReference type="NCBI Taxonomy" id="6205"/>
    <lineage>
        <taxon>Eukaryota</taxon>
        <taxon>Metazoa</taxon>
        <taxon>Spiralia</taxon>
        <taxon>Lophotrochozoa</taxon>
        <taxon>Platyhelminthes</taxon>
        <taxon>Cestoda</taxon>
        <taxon>Eucestoda</taxon>
        <taxon>Cyclophyllidea</taxon>
        <taxon>Taeniidae</taxon>
        <taxon>Hydatigera</taxon>
    </lineage>
</organism>
<dbReference type="SUPFAM" id="SSF55550">
    <property type="entry name" value="SH2 domain"/>
    <property type="match status" value="1"/>
</dbReference>
<dbReference type="AlphaFoldDB" id="A0A0R3XDD4"/>
<evidence type="ECO:0000313" key="3">
    <source>
        <dbReference type="EMBL" id="VDM36945.1"/>
    </source>
</evidence>
<evidence type="ECO:0000313" key="5">
    <source>
        <dbReference type="WBParaSite" id="TTAC_0001156101-mRNA-1"/>
    </source>
</evidence>
<dbReference type="OrthoDB" id="10044490at2759"/>
<dbReference type="Gene3D" id="3.30.505.10">
    <property type="entry name" value="SH2 domain"/>
    <property type="match status" value="1"/>
</dbReference>
<dbReference type="InterPro" id="IPR036860">
    <property type="entry name" value="SH2_dom_sf"/>
</dbReference>